<evidence type="ECO:0000313" key="4">
    <source>
        <dbReference type="Proteomes" id="UP001597362"/>
    </source>
</evidence>
<organism evidence="3 4">
    <name type="scientific">Paenibacillus yanchengensis</name>
    <dbReference type="NCBI Taxonomy" id="2035833"/>
    <lineage>
        <taxon>Bacteria</taxon>
        <taxon>Bacillati</taxon>
        <taxon>Bacillota</taxon>
        <taxon>Bacilli</taxon>
        <taxon>Bacillales</taxon>
        <taxon>Paenibacillaceae</taxon>
        <taxon>Paenibacillus</taxon>
    </lineage>
</organism>
<sequence length="962" mass="102284">MKKSLSLLVAIAMVFSMFATVIASAAEETKLTTQQKYEALVKAGIFEGFPNGQAKLDEKMERSQAAKIVALLLGYKEGVEVKDAGFKDVDVKGQRWAIPVINYAVQLGVLEGHSATRFGPADKVTVEELAQIVVNVAKHAGQELAAGEAVEGKTSKWAAEVVASVVKAGIIPTSDDYTVDATRGQLVDVTYPLYEMTKEPDFGAKQTGAKEVTINFGTAVDAEKAEFVVKNGTITRAVDDVNFAENKKSAVIKLTTKLTAGESTVTVSKATTEPVVAKFNAEAEKVTDIKFASDKLALEETAAGAPDLKKASTTYTIVNQFGEDVTKSAGGTLNFFAAKVDSTATPSNGKLTVALGSTGQFMYGETVQVTATLNMSSYIVQKQQVFTVSQPSMLDDVKIIGLYHATNKELQSNFGKDEFFILVDAFDQYGNTVGLEKFKKGAYALAQNPLMFTVDIKESVENKGPQNNKLALKLIPASNTTFVQEGVNKVTINTLYGGKSDSIEIPFKKAATLTTFQLEAPDNVVTKGKEFEIPFSAYDQNGVQITKHDDIVDLVDVSIPGATVGFKKNYVTKGTKLIAKIPNAGTSIAVSNVKGTTNTSQIQINVVEAGKPTAVAGVKKDFVKSVVLGQKLTLKLSDIVFHDEYGREIKLADLTSNGANPYTVEVASGNTDVATVSKSTLSPLTATTDELTITALKKGSANLNLVLKNASNEISSHTSTVIQVVDESNIDLSTAEIEVSDRIYGGPAIADKDYAAAVKVTAKTTSGDKITIPSSEYVVQATAQLVVTDPATSADSFTVKAVELGSNDAANVTAGIRVIFKANGEEKPKDVTVSKETPVATTFKAESVKDGIQVTADGVVKASLSSQFLNVDEIIKTLTIKDQYGVELKLDVLADKSQIDFAVTQIDGFKLTKSNGNLGTNNGITQSTVAEDQASLGDSYVITFTSKANFKNIKLTVVADSN</sequence>
<gene>
    <name evidence="3" type="ORF">ACFSJH_14885</name>
</gene>
<reference evidence="4" key="1">
    <citation type="journal article" date="2019" name="Int. J. Syst. Evol. Microbiol.">
        <title>The Global Catalogue of Microorganisms (GCM) 10K type strain sequencing project: providing services to taxonomists for standard genome sequencing and annotation.</title>
        <authorList>
            <consortium name="The Broad Institute Genomics Platform"/>
            <consortium name="The Broad Institute Genome Sequencing Center for Infectious Disease"/>
            <person name="Wu L."/>
            <person name="Ma J."/>
        </authorList>
    </citation>
    <scope>NUCLEOTIDE SEQUENCE [LARGE SCALE GENOMIC DNA]</scope>
    <source>
        <strain evidence="4">GH52</strain>
    </source>
</reference>
<accession>A0ABW4YND3</accession>
<feature type="domain" description="SLH" evidence="2">
    <location>
        <begin position="83"/>
        <end position="147"/>
    </location>
</feature>
<comment type="caution">
    <text evidence="3">The sequence shown here is derived from an EMBL/GenBank/DDBJ whole genome shotgun (WGS) entry which is preliminary data.</text>
</comment>
<name>A0ABW4YND3_9BACL</name>
<evidence type="ECO:0000313" key="3">
    <source>
        <dbReference type="EMBL" id="MFD2117013.1"/>
    </source>
</evidence>
<feature type="signal peptide" evidence="1">
    <location>
        <begin position="1"/>
        <end position="25"/>
    </location>
</feature>
<dbReference type="InterPro" id="IPR001119">
    <property type="entry name" value="SLH_dom"/>
</dbReference>
<dbReference type="PROSITE" id="PS51272">
    <property type="entry name" value="SLH"/>
    <property type="match status" value="1"/>
</dbReference>
<keyword evidence="1" id="KW-0732">Signal</keyword>
<evidence type="ECO:0000259" key="2">
    <source>
        <dbReference type="PROSITE" id="PS51272"/>
    </source>
</evidence>
<proteinExistence type="predicted"/>
<dbReference type="EMBL" id="JBHUHO010000033">
    <property type="protein sequence ID" value="MFD2117013.1"/>
    <property type="molecule type" value="Genomic_DNA"/>
</dbReference>
<dbReference type="Proteomes" id="UP001597362">
    <property type="component" value="Unassembled WGS sequence"/>
</dbReference>
<evidence type="ECO:0000256" key="1">
    <source>
        <dbReference type="SAM" id="SignalP"/>
    </source>
</evidence>
<feature type="chain" id="PRO_5045890623" evidence="1">
    <location>
        <begin position="26"/>
        <end position="962"/>
    </location>
</feature>
<dbReference type="Pfam" id="PF00395">
    <property type="entry name" value="SLH"/>
    <property type="match status" value="1"/>
</dbReference>
<protein>
    <submittedName>
        <fullName evidence="3">S-layer homology domain-containing protein</fullName>
    </submittedName>
</protein>
<keyword evidence="4" id="KW-1185">Reference proteome</keyword>
<dbReference type="RefSeq" id="WP_377773749.1">
    <property type="nucleotide sequence ID" value="NZ_JBHUHO010000033.1"/>
</dbReference>